<dbReference type="eggNOG" id="ENOG5033B7R">
    <property type="taxonomic scope" value="Bacteria"/>
</dbReference>
<reference evidence="1 2" key="1">
    <citation type="submission" date="2016-10" db="EMBL/GenBank/DDBJ databases">
        <authorList>
            <person name="de Groot N.N."/>
        </authorList>
    </citation>
    <scope>NUCLEOTIDE SEQUENCE [LARGE SCALE GENOMIC DNA]</scope>
    <source>
        <strain evidence="1 2">DSM 44149</strain>
    </source>
</reference>
<accession>A0A1H0A3Q1</accession>
<dbReference type="Proteomes" id="UP000183376">
    <property type="component" value="Chromosome I"/>
</dbReference>
<proteinExistence type="predicted"/>
<name>A0A1H0A3Q1_ALLAB</name>
<protein>
    <submittedName>
        <fullName evidence="1">Uncharacterized protein</fullName>
    </submittedName>
</protein>
<organism evidence="1 2">
    <name type="scientific">Allokutzneria albata</name>
    <name type="common">Kibdelosporangium albatum</name>
    <dbReference type="NCBI Taxonomy" id="211114"/>
    <lineage>
        <taxon>Bacteria</taxon>
        <taxon>Bacillati</taxon>
        <taxon>Actinomycetota</taxon>
        <taxon>Actinomycetes</taxon>
        <taxon>Pseudonocardiales</taxon>
        <taxon>Pseudonocardiaceae</taxon>
        <taxon>Allokutzneria</taxon>
    </lineage>
</organism>
<sequence>MALPADVERVLRSLLPGSRPWHGELLAQLPFTTAEAGCACGCPTVDLTVDGDAVAPATSAPDGMIASASGASGGVLLFVGNGYLSLLEAYFYEDPVPEWPEPGTLTLD</sequence>
<dbReference type="OrthoDB" id="4280462at2"/>
<gene>
    <name evidence="1" type="ORF">SAMN04489726_5848</name>
</gene>
<keyword evidence="2" id="KW-1185">Reference proteome</keyword>
<dbReference type="AlphaFoldDB" id="A0A1H0A3Q1"/>
<dbReference type="EMBL" id="LT629701">
    <property type="protein sequence ID" value="SDN27851.1"/>
    <property type="molecule type" value="Genomic_DNA"/>
</dbReference>
<dbReference type="RefSeq" id="WP_030427960.1">
    <property type="nucleotide sequence ID" value="NZ_JOEF01000003.1"/>
</dbReference>
<evidence type="ECO:0000313" key="2">
    <source>
        <dbReference type="Proteomes" id="UP000183376"/>
    </source>
</evidence>
<evidence type="ECO:0000313" key="1">
    <source>
        <dbReference type="EMBL" id="SDN27851.1"/>
    </source>
</evidence>